<dbReference type="GeneID" id="70182999"/>
<dbReference type="AlphaFoldDB" id="A0A9P8YA65"/>
<organism evidence="1 2">
    <name type="scientific">Microdochium trichocladiopsis</name>
    <dbReference type="NCBI Taxonomy" id="1682393"/>
    <lineage>
        <taxon>Eukaryota</taxon>
        <taxon>Fungi</taxon>
        <taxon>Dikarya</taxon>
        <taxon>Ascomycota</taxon>
        <taxon>Pezizomycotina</taxon>
        <taxon>Sordariomycetes</taxon>
        <taxon>Xylariomycetidae</taxon>
        <taxon>Xylariales</taxon>
        <taxon>Microdochiaceae</taxon>
        <taxon>Microdochium</taxon>
    </lineage>
</organism>
<protein>
    <submittedName>
        <fullName evidence="1">Uncharacterized protein</fullName>
    </submittedName>
</protein>
<accession>A0A9P8YA65</accession>
<dbReference type="Proteomes" id="UP000756346">
    <property type="component" value="Unassembled WGS sequence"/>
</dbReference>
<comment type="caution">
    <text evidence="1">The sequence shown here is derived from an EMBL/GenBank/DDBJ whole genome shotgun (WGS) entry which is preliminary data.</text>
</comment>
<evidence type="ECO:0000313" key="1">
    <source>
        <dbReference type="EMBL" id="KAH7032624.1"/>
    </source>
</evidence>
<reference evidence="1" key="1">
    <citation type="journal article" date="2021" name="Nat. Commun.">
        <title>Genetic determinants of endophytism in the Arabidopsis root mycobiome.</title>
        <authorList>
            <person name="Mesny F."/>
            <person name="Miyauchi S."/>
            <person name="Thiergart T."/>
            <person name="Pickel B."/>
            <person name="Atanasova L."/>
            <person name="Karlsson M."/>
            <person name="Huettel B."/>
            <person name="Barry K.W."/>
            <person name="Haridas S."/>
            <person name="Chen C."/>
            <person name="Bauer D."/>
            <person name="Andreopoulos W."/>
            <person name="Pangilinan J."/>
            <person name="LaButti K."/>
            <person name="Riley R."/>
            <person name="Lipzen A."/>
            <person name="Clum A."/>
            <person name="Drula E."/>
            <person name="Henrissat B."/>
            <person name="Kohler A."/>
            <person name="Grigoriev I.V."/>
            <person name="Martin F.M."/>
            <person name="Hacquard S."/>
        </authorList>
    </citation>
    <scope>NUCLEOTIDE SEQUENCE</scope>
    <source>
        <strain evidence="1">MPI-CAGE-CH-0230</strain>
    </source>
</reference>
<dbReference type="RefSeq" id="XP_046013456.1">
    <property type="nucleotide sequence ID" value="XM_046153453.1"/>
</dbReference>
<sequence>MWGRANGQGPVYYWSVKEQGKGEPTTVWRFTHRRGSDAQQEVRYGDNPRDFWEGDWDEDREGDTAEATPFSRNFIMHDKGIWSGWNCRYNQSNNVPEGATEFTDEARKELVDLGLWEEYETKVRVPYSLPSH</sequence>
<name>A0A9P8YA65_9PEZI</name>
<dbReference type="OrthoDB" id="5427399at2759"/>
<dbReference type="EMBL" id="JAGTJQ010000004">
    <property type="protein sequence ID" value="KAH7032624.1"/>
    <property type="molecule type" value="Genomic_DNA"/>
</dbReference>
<gene>
    <name evidence="1" type="ORF">B0I36DRAFT_319745</name>
</gene>
<evidence type="ECO:0000313" key="2">
    <source>
        <dbReference type="Proteomes" id="UP000756346"/>
    </source>
</evidence>
<keyword evidence="2" id="KW-1185">Reference proteome</keyword>
<proteinExistence type="predicted"/>